<dbReference type="OrthoDB" id="2762479at2"/>
<dbReference type="Gene3D" id="2.130.10.10">
    <property type="entry name" value="YVTN repeat-like/Quinoprotein amine dehydrogenase"/>
    <property type="match status" value="1"/>
</dbReference>
<accession>A0A559JNP4</accession>
<sequence>MGFLDTIKKMLSPSPASSNDKQLAVPSAPAPNPVIKRSEYHTSIKKPLFKQGQSFSIQVEIEETWDLFFSAKKTDGRYIGFESRSRKKFRLYYNDDSLIVVGAAKTLEVIGKEQINRYLYQDTPLENMGVIEANERGAIWGDKEHIGFMDFESATGYVYEFQWQPFRAAMGNGFWLVGTRETYNGPGEIYCFSMDGSLLWGIRFLEKVDTMFGTIEATAYHLDVSKDSTDILVSSMDRLYRFNTDGTLSARIAISELKEAELQEKELARARKNALPPRTQEEVIHQLAEEMAEQFISGFRRLSFNSPFTGFAHDPSTDMLFILESEGRLTGWDRHGKLVWINTFKENGRYIHWLDDKLVVSFQSGHTFWLDRDGKFFFGAKLPEEAWTIDIIPGQEKYLVVCQDNRLYELDKTTGSLVAGTEGHPGMRLFKLAGHNVFYDGTQSAMGYFWLAPEVHDWTIYEAQHVTNTAKGTENQIIAPEIKATKPFRKKWNYTDPKGRYLSNRIIDVESKKMYFVQMAERDLDSNPIGSGYKTHYNLVCYDFDVQKQWSIRFKEHIFTVALSPDGNAIFVGDALKDALAYAPGHLVMLNKQGKKIGKIEIPAIRFYIDKVNSDEAIISFTMEAETESYRLYKNEGTWAIGELAVQDEENEFGAGLREVHLDQYQLKRADKKKYEFKHEDHSAELKVSAAIYEAFETPSMELLIRLGNKTIQLLNDKAEKVWEIKTKGNISSITKGNEGFLVLTKEEALYYDFSGQVKWRLSPPPSSYQNNAYWLECQGVFLWFVGNQNSCIIATISEEGNIINSQQFDKMSLHDGIQINEKEGYFIIHFSESITCLQI</sequence>
<comment type="caution">
    <text evidence="2">The sequence shown here is derived from an EMBL/GenBank/DDBJ whole genome shotgun (WGS) entry which is preliminary data.</text>
</comment>
<evidence type="ECO:0000313" key="3">
    <source>
        <dbReference type="Proteomes" id="UP000317036"/>
    </source>
</evidence>
<evidence type="ECO:0000256" key="1">
    <source>
        <dbReference type="SAM" id="MobiDB-lite"/>
    </source>
</evidence>
<gene>
    <name evidence="2" type="ORF">FPZ49_32370</name>
</gene>
<dbReference type="EMBL" id="VNJI01000069">
    <property type="protein sequence ID" value="TVY01494.1"/>
    <property type="molecule type" value="Genomic_DNA"/>
</dbReference>
<dbReference type="SUPFAM" id="SSF69322">
    <property type="entry name" value="Tricorn protease domain 2"/>
    <property type="match status" value="1"/>
</dbReference>
<evidence type="ECO:0000313" key="2">
    <source>
        <dbReference type="EMBL" id="TVY01494.1"/>
    </source>
</evidence>
<keyword evidence="3" id="KW-1185">Reference proteome</keyword>
<proteinExistence type="predicted"/>
<dbReference type="RefSeq" id="WP_144854428.1">
    <property type="nucleotide sequence ID" value="NZ_VNJI01000069.1"/>
</dbReference>
<dbReference type="Proteomes" id="UP000317036">
    <property type="component" value="Unassembled WGS sequence"/>
</dbReference>
<dbReference type="AlphaFoldDB" id="A0A559JNP4"/>
<dbReference type="InterPro" id="IPR015943">
    <property type="entry name" value="WD40/YVTN_repeat-like_dom_sf"/>
</dbReference>
<name>A0A559JNP4_9BACL</name>
<feature type="region of interest" description="Disordered" evidence="1">
    <location>
        <begin position="12"/>
        <end position="31"/>
    </location>
</feature>
<reference evidence="2 3" key="1">
    <citation type="submission" date="2019-07" db="EMBL/GenBank/DDBJ databases">
        <authorList>
            <person name="Kim J."/>
        </authorList>
    </citation>
    <scope>NUCLEOTIDE SEQUENCE [LARGE SCALE GENOMIC DNA]</scope>
    <source>
        <strain evidence="2 3">JC52</strain>
    </source>
</reference>
<organism evidence="2 3">
    <name type="scientific">Paenibacillus cremeus</name>
    <dbReference type="NCBI Taxonomy" id="2163881"/>
    <lineage>
        <taxon>Bacteria</taxon>
        <taxon>Bacillati</taxon>
        <taxon>Bacillota</taxon>
        <taxon>Bacilli</taxon>
        <taxon>Bacillales</taxon>
        <taxon>Paenibacillaceae</taxon>
        <taxon>Paenibacillus</taxon>
    </lineage>
</organism>
<protein>
    <submittedName>
        <fullName evidence="2">Ornithine cyclodeaminase</fullName>
    </submittedName>
</protein>